<dbReference type="VEuPathDB" id="PiroplasmaDB:TA19865"/>
<proteinExistence type="predicted"/>
<evidence type="ECO:0000313" key="4">
    <source>
        <dbReference type="EMBL" id="SVP89426.1"/>
    </source>
</evidence>
<keyword evidence="2" id="KW-0732">Signal</keyword>
<feature type="region of interest" description="Disordered" evidence="1">
    <location>
        <begin position="158"/>
        <end position="178"/>
    </location>
</feature>
<evidence type="ECO:0000313" key="3">
    <source>
        <dbReference type="EMBL" id="SVP88255.1"/>
    </source>
</evidence>
<sequence>MKLTAGLVRLYFLIFIISSSVLGNNNCSDDELDTMGMLEKPDLNKQLLFQTSHVMGKIGKKHGIKPGTTVEKFLLELTKMFNQYGIEGVSEQCLKCFAASIQCVASKCKGPCLKGPCSDECQNCIKKNCMQALLECIGKDSIPNPCNWKDDYLKFKLPKTDEKGDDESKKKGEASGGP</sequence>
<protein>
    <submittedName>
        <fullName evidence="4">Surface protein d</fullName>
    </submittedName>
</protein>
<dbReference type="EMBL" id="UIVT01000001">
    <property type="protein sequence ID" value="SVP88255.1"/>
    <property type="molecule type" value="Genomic_DNA"/>
</dbReference>
<evidence type="ECO:0000256" key="1">
    <source>
        <dbReference type="SAM" id="MobiDB-lite"/>
    </source>
</evidence>
<name>A0A3B0N2V0_THEAN</name>
<gene>
    <name evidence="3" type="ORF">TAT_000011800</name>
    <name evidence="4" type="ORF">TAV_000011600</name>
</gene>
<dbReference type="EMBL" id="UIVS01000001">
    <property type="protein sequence ID" value="SVP89426.1"/>
    <property type="molecule type" value="Genomic_DNA"/>
</dbReference>
<reference evidence="4" key="1">
    <citation type="submission" date="2018-07" db="EMBL/GenBank/DDBJ databases">
        <authorList>
            <person name="Quirk P.G."/>
            <person name="Krulwich T.A."/>
        </authorList>
    </citation>
    <scope>NUCLEOTIDE SEQUENCE</scope>
    <source>
        <strain evidence="4">Anand</strain>
    </source>
</reference>
<feature type="chain" id="PRO_5036335418" evidence="2">
    <location>
        <begin position="24"/>
        <end position="178"/>
    </location>
</feature>
<feature type="signal peptide" evidence="2">
    <location>
        <begin position="1"/>
        <end position="23"/>
    </location>
</feature>
<evidence type="ECO:0000256" key="2">
    <source>
        <dbReference type="SAM" id="SignalP"/>
    </source>
</evidence>
<accession>A0A3B0N2V0</accession>
<organism evidence="4">
    <name type="scientific">Theileria annulata</name>
    <dbReference type="NCBI Taxonomy" id="5874"/>
    <lineage>
        <taxon>Eukaryota</taxon>
        <taxon>Sar</taxon>
        <taxon>Alveolata</taxon>
        <taxon>Apicomplexa</taxon>
        <taxon>Aconoidasida</taxon>
        <taxon>Piroplasmida</taxon>
        <taxon>Theileriidae</taxon>
        <taxon>Theileria</taxon>
    </lineage>
</organism>
<dbReference type="AlphaFoldDB" id="A0A3B0N2V0"/>